<feature type="domain" description="Prepilin type IV endopeptidase peptidase" evidence="2">
    <location>
        <begin position="21"/>
        <end position="113"/>
    </location>
</feature>
<dbReference type="Proteomes" id="UP001652432">
    <property type="component" value="Unassembled WGS sequence"/>
</dbReference>
<gene>
    <name evidence="3" type="ORF">OCV77_11525</name>
</gene>
<accession>A0ABT2T4C6</accession>
<evidence type="ECO:0000313" key="3">
    <source>
        <dbReference type="EMBL" id="MCU6745112.1"/>
    </source>
</evidence>
<feature type="transmembrane region" description="Helical" evidence="1">
    <location>
        <begin position="136"/>
        <end position="153"/>
    </location>
</feature>
<sequence>MLKINCMVYKPYRHCEIRLTLFFLVLSLAAVSDIRKRMIPDWMPLLIAGVSLLPPESVYLKGLLVALPLLVAGITVGGIGGGDIKLTGACGLVFGFERTLAGLLMALSLLLLFHVVRQCIRKIRKLNCVAEKEQEYPLVPFLLVGMVISVFMFL</sequence>
<name>A0ABT2T4C6_9FIRM</name>
<dbReference type="InterPro" id="IPR000045">
    <property type="entry name" value="Prepilin_IV_endopep_pep"/>
</dbReference>
<keyword evidence="1" id="KW-0812">Transmembrane</keyword>
<evidence type="ECO:0000259" key="2">
    <source>
        <dbReference type="Pfam" id="PF01478"/>
    </source>
</evidence>
<dbReference type="RefSeq" id="WP_262575213.1">
    <property type="nucleotide sequence ID" value="NZ_JAOQKJ010000009.1"/>
</dbReference>
<keyword evidence="4" id="KW-1185">Reference proteome</keyword>
<keyword evidence="3" id="KW-0378">Hydrolase</keyword>
<dbReference type="EMBL" id="JAOQKJ010000009">
    <property type="protein sequence ID" value="MCU6745112.1"/>
    <property type="molecule type" value="Genomic_DNA"/>
</dbReference>
<dbReference type="Gene3D" id="1.20.120.1220">
    <property type="match status" value="1"/>
</dbReference>
<evidence type="ECO:0000313" key="4">
    <source>
        <dbReference type="Proteomes" id="UP001652432"/>
    </source>
</evidence>
<keyword evidence="1" id="KW-1133">Transmembrane helix</keyword>
<comment type="caution">
    <text evidence="3">The sequence shown here is derived from an EMBL/GenBank/DDBJ whole genome shotgun (WGS) entry which is preliminary data.</text>
</comment>
<organism evidence="3 4">
    <name type="scientific">Suilimivivens aceti</name>
    <dbReference type="NCBI Taxonomy" id="2981774"/>
    <lineage>
        <taxon>Bacteria</taxon>
        <taxon>Bacillati</taxon>
        <taxon>Bacillota</taxon>
        <taxon>Clostridia</taxon>
        <taxon>Lachnospirales</taxon>
        <taxon>Lachnospiraceae</taxon>
        <taxon>Suilimivivens</taxon>
    </lineage>
</organism>
<protein>
    <submittedName>
        <fullName evidence="3">Prepilin peptidase</fullName>
        <ecNumber evidence="3">3.4.23.43</ecNumber>
    </submittedName>
</protein>
<evidence type="ECO:0000256" key="1">
    <source>
        <dbReference type="SAM" id="Phobius"/>
    </source>
</evidence>
<dbReference type="Pfam" id="PF01478">
    <property type="entry name" value="Peptidase_A24"/>
    <property type="match status" value="1"/>
</dbReference>
<dbReference type="GO" id="GO:0004190">
    <property type="term" value="F:aspartic-type endopeptidase activity"/>
    <property type="evidence" value="ECO:0007669"/>
    <property type="project" value="UniProtKB-EC"/>
</dbReference>
<feature type="transmembrane region" description="Helical" evidence="1">
    <location>
        <begin position="58"/>
        <end position="79"/>
    </location>
</feature>
<reference evidence="3 4" key="1">
    <citation type="journal article" date="2021" name="ISME Commun">
        <title>Automated analysis of genomic sequences facilitates high-throughput and comprehensive description of bacteria.</title>
        <authorList>
            <person name="Hitch T.C.A."/>
        </authorList>
    </citation>
    <scope>NUCLEOTIDE SEQUENCE [LARGE SCALE GENOMIC DNA]</scope>
    <source>
        <strain evidence="3 4">Sanger_18</strain>
    </source>
</reference>
<proteinExistence type="predicted"/>
<keyword evidence="1" id="KW-0472">Membrane</keyword>
<dbReference type="EC" id="3.4.23.43" evidence="3"/>
<feature type="transmembrane region" description="Helical" evidence="1">
    <location>
        <begin position="99"/>
        <end position="116"/>
    </location>
</feature>